<name>A0A7C2ZAI6_9CREN</name>
<comment type="caution">
    <text evidence="4">The sequence shown here is derived from an EMBL/GenBank/DDBJ whole genome shotgun (WGS) entry which is preliminary data.</text>
</comment>
<dbReference type="AlphaFoldDB" id="A0A7C2ZAI6"/>
<dbReference type="Pfam" id="PF01992">
    <property type="entry name" value="vATP-synt_AC39"/>
    <property type="match status" value="1"/>
</dbReference>
<evidence type="ECO:0000313" key="4">
    <source>
        <dbReference type="EMBL" id="HEW63849.1"/>
    </source>
</evidence>
<keyword evidence="2" id="KW-0813">Transport</keyword>
<dbReference type="Proteomes" id="UP000886076">
    <property type="component" value="Unassembled WGS sequence"/>
</dbReference>
<dbReference type="SUPFAM" id="SSF103486">
    <property type="entry name" value="V-type ATP synthase subunit C"/>
    <property type="match status" value="1"/>
</dbReference>
<dbReference type="RefSeq" id="WP_272985150.1">
    <property type="nucleotide sequence ID" value="NZ_DSFH01000036.1"/>
</dbReference>
<dbReference type="InterPro" id="IPR035067">
    <property type="entry name" value="V-type_ATPase_csu/dsu"/>
</dbReference>
<comment type="similarity">
    <text evidence="1">Belongs to the V-ATPase V0D/AC39 subunit family.</text>
</comment>
<evidence type="ECO:0000256" key="1">
    <source>
        <dbReference type="ARBA" id="ARBA00006709"/>
    </source>
</evidence>
<reference evidence="4" key="1">
    <citation type="journal article" date="2020" name="mSystems">
        <title>Genome- and Community-Level Interaction Insights into Carbon Utilization and Element Cycling Functions of Hydrothermarchaeota in Hydrothermal Sediment.</title>
        <authorList>
            <person name="Zhou Z."/>
            <person name="Liu Y."/>
            <person name="Xu W."/>
            <person name="Pan J."/>
            <person name="Luo Z.H."/>
            <person name="Li M."/>
        </authorList>
    </citation>
    <scope>NUCLEOTIDE SEQUENCE [LARGE SCALE GENOMIC DNA]</scope>
    <source>
        <strain evidence="4">SpSt-1261</strain>
    </source>
</reference>
<dbReference type="InterPro" id="IPR002843">
    <property type="entry name" value="ATPase_V0-cplx_csu/dsu"/>
</dbReference>
<evidence type="ECO:0008006" key="5">
    <source>
        <dbReference type="Google" id="ProtNLM"/>
    </source>
</evidence>
<dbReference type="GO" id="GO:0046961">
    <property type="term" value="F:proton-transporting ATPase activity, rotational mechanism"/>
    <property type="evidence" value="ECO:0007669"/>
    <property type="project" value="InterPro"/>
</dbReference>
<dbReference type="Gene3D" id="1.10.132.50">
    <property type="entry name" value="ATP synthase (C/AC39) subunit, domain 3"/>
    <property type="match status" value="1"/>
</dbReference>
<dbReference type="EMBL" id="DSFH01000036">
    <property type="protein sequence ID" value="HEW63849.1"/>
    <property type="molecule type" value="Genomic_DNA"/>
</dbReference>
<dbReference type="Gene3D" id="1.20.1690.10">
    <property type="entry name" value="V-type ATP synthase subunit C domain"/>
    <property type="match status" value="2"/>
</dbReference>
<evidence type="ECO:0000256" key="2">
    <source>
        <dbReference type="ARBA" id="ARBA00022448"/>
    </source>
</evidence>
<dbReference type="InterPro" id="IPR036079">
    <property type="entry name" value="ATPase_csu/dsu_sf"/>
</dbReference>
<gene>
    <name evidence="4" type="ORF">ENO39_02160</name>
</gene>
<keyword evidence="3" id="KW-0406">Ion transport</keyword>
<evidence type="ECO:0000256" key="3">
    <source>
        <dbReference type="ARBA" id="ARBA00023065"/>
    </source>
</evidence>
<proteinExistence type="inferred from homology"/>
<sequence length="345" mass="39478">MRELDYSYLTPKLYYWKSKLLNFNSYKSIIETNELEKIISILEQSGIKISGEKSEINVDMIATQIEKFTLSMIEEIIKIAPEETSSLVGSFYNWLNMSALLSVVKIYQNKKNISYAGFILSDETFSKLKKGIDSGSVTLNEDPNSIALLMKYFFGYEIVAELGKYKQLAEQSSCFSLYQILGTMFYAKKIKSAFSEIDTFNYMMVRELLGAYMDMKAVEEFINAHKMCNDKKSIEHIALEYNGFFINGKDISNSLISGSYESSFELLASKLNIKSEKDEKKDVSFNIKRKIRNLAEHQFGKYPFSPALSLGYVLLLLIQRDNLMSILIGKSNNISEEIILENLVL</sequence>
<organism evidence="4">
    <name type="scientific">Fervidicoccus fontis</name>
    <dbReference type="NCBI Taxonomy" id="683846"/>
    <lineage>
        <taxon>Archaea</taxon>
        <taxon>Thermoproteota</taxon>
        <taxon>Thermoprotei</taxon>
        <taxon>Fervidicoccales</taxon>
        <taxon>Fervidicoccaceae</taxon>
        <taxon>Fervidicoccus</taxon>
    </lineage>
</organism>
<protein>
    <recommendedName>
        <fullName evidence="5">V-type ATP synthase subunit C</fullName>
    </recommendedName>
</protein>
<dbReference type="InterPro" id="IPR044911">
    <property type="entry name" value="V-type_ATPase_csu/dsu_dom_3"/>
</dbReference>
<accession>A0A7C2ZAI6</accession>